<evidence type="ECO:0000313" key="1">
    <source>
        <dbReference type="EMBL" id="CCG44040.1"/>
    </source>
</evidence>
<dbReference type="Proteomes" id="UP000007397">
    <property type="component" value="Chromosome"/>
</dbReference>
<dbReference type="STRING" id="866895.HBHAL_1673"/>
<accession>I0JIS2</accession>
<reference evidence="1 2" key="1">
    <citation type="journal article" date="2013" name="Environ. Microbiol.">
        <title>Chloride and organic osmolytes: a hybrid strategy to cope with elevated salinities by the moderately halophilic, chloride-dependent bacterium Halobacillus halophilus.</title>
        <authorList>
            <person name="Saum S.H."/>
            <person name="Pfeiffer F."/>
            <person name="Palm P."/>
            <person name="Rampp M."/>
            <person name="Schuster S.C."/>
            <person name="Muller V."/>
            <person name="Oesterhelt D."/>
        </authorList>
    </citation>
    <scope>NUCLEOTIDE SEQUENCE [LARGE SCALE GENOMIC DNA]</scope>
    <source>
        <strain evidence="2">ATCC 35676 / DSM 2266 / JCM 20832 / KCTC 3685 / LMG 17431 / NBRC 102448 / NCIMB 2269</strain>
    </source>
</reference>
<dbReference type="EMBL" id="HE717023">
    <property type="protein sequence ID" value="CCG44040.1"/>
    <property type="molecule type" value="Genomic_DNA"/>
</dbReference>
<dbReference type="HOGENOM" id="CLU_3396829_0_0_9"/>
<gene>
    <name evidence="1" type="ordered locus">HBHAL_1673</name>
</gene>
<organism evidence="1 2">
    <name type="scientific">Halobacillus halophilus (strain ATCC 35676 / DSM 2266 / JCM 20832 / KCTC 3685 / LMG 17431 / NBRC 102448 / NCIMB 2269)</name>
    <name type="common">Sporosarcina halophila</name>
    <dbReference type="NCBI Taxonomy" id="866895"/>
    <lineage>
        <taxon>Bacteria</taxon>
        <taxon>Bacillati</taxon>
        <taxon>Bacillota</taxon>
        <taxon>Bacilli</taxon>
        <taxon>Bacillales</taxon>
        <taxon>Bacillaceae</taxon>
        <taxon>Halobacillus</taxon>
    </lineage>
</organism>
<protein>
    <submittedName>
        <fullName evidence="1">Uncharacterized protein</fullName>
    </submittedName>
</protein>
<dbReference type="KEGG" id="hhd:HBHAL_1673"/>
<name>I0JIS2_HALH3</name>
<sequence>MQHTMKRRKPDMASVFINGLHICKFYYLEKV</sequence>
<evidence type="ECO:0000313" key="2">
    <source>
        <dbReference type="Proteomes" id="UP000007397"/>
    </source>
</evidence>
<keyword evidence="2" id="KW-1185">Reference proteome</keyword>
<dbReference type="AlphaFoldDB" id="I0JIS2"/>
<proteinExistence type="predicted"/>